<sequence>MIQTERTGNQLALSWALDDIPAGSVIYQSHSLQPSASKKQLLTVTKENKLLLVTEDIPVFFTIQKPDGTSDVIGERIIPLKGCFNFRDLGGYTNTAGKTVKWGQLYRSSLLTNLTSADKNALENMGIKWICDLRSTSEIAAKPTPSIPATENRHIPIGTAKNEPEESQKMDFPDDHRVYEPLMGESYRVFVRSKDGFREILEDIIDRAELPFLFHCTAGKDRTGVLGALLLKLLDVPEETILADYELTNQYADAILGEMAGLVEAFSGSKQEIQLENFRPMAEAKPAYLEIAFDEMKKEYGSVDAYLEKGIGITATKKGEISIYDVRRIIVVET</sequence>
<comment type="caution">
    <text evidence="2">The sequence shown here is derived from an EMBL/GenBank/DDBJ whole genome shotgun (WGS) entry which is preliminary data.</text>
</comment>
<accession>W7BI96</accession>
<dbReference type="SUPFAM" id="SSF52799">
    <property type="entry name" value="(Phosphotyrosine protein) phosphatases II"/>
    <property type="match status" value="1"/>
</dbReference>
<dbReference type="Pfam" id="PF13350">
    <property type="entry name" value="Y_phosphatase3"/>
    <property type="match status" value="1"/>
</dbReference>
<keyword evidence="3" id="KW-1185">Reference proteome</keyword>
<dbReference type="PANTHER" id="PTHR31126:SF1">
    <property type="entry name" value="TYROSINE SPECIFIC PROTEIN PHOSPHATASES DOMAIN-CONTAINING PROTEIN"/>
    <property type="match status" value="1"/>
</dbReference>
<evidence type="ECO:0000313" key="2">
    <source>
        <dbReference type="EMBL" id="EUJ24505.1"/>
    </source>
</evidence>
<dbReference type="Proteomes" id="UP000019253">
    <property type="component" value="Unassembled WGS sequence"/>
</dbReference>
<name>W7BI96_9LIST</name>
<dbReference type="Gene3D" id="3.90.190.10">
    <property type="entry name" value="Protein tyrosine phosphatase superfamily"/>
    <property type="match status" value="1"/>
</dbReference>
<dbReference type="GO" id="GO:0004721">
    <property type="term" value="F:phosphoprotein phosphatase activity"/>
    <property type="evidence" value="ECO:0007669"/>
    <property type="project" value="InterPro"/>
</dbReference>
<dbReference type="AlphaFoldDB" id="W7BI96"/>
<evidence type="ECO:0000256" key="1">
    <source>
        <dbReference type="ARBA" id="ARBA00009580"/>
    </source>
</evidence>
<dbReference type="STRING" id="1265819.PGRAN_01275"/>
<proteinExistence type="inferred from homology"/>
<dbReference type="PATRIC" id="fig|1265819.5.peg.254"/>
<organism evidence="2 3">
    <name type="scientific">Listeria grandensis FSL F6-0971</name>
    <dbReference type="NCBI Taxonomy" id="1265819"/>
    <lineage>
        <taxon>Bacteria</taxon>
        <taxon>Bacillati</taxon>
        <taxon>Bacillota</taxon>
        <taxon>Bacilli</taxon>
        <taxon>Bacillales</taxon>
        <taxon>Listeriaceae</taxon>
        <taxon>Listeria</taxon>
    </lineage>
</organism>
<reference evidence="2 3" key="1">
    <citation type="journal article" date="2014" name="Int. J. Syst. Evol. Microbiol.">
        <title>Listeria floridensis sp. nov., Listeria aquatica sp. nov., Listeria cornellensis sp. nov., Listeria riparia sp. nov. and Listeria grandensis sp. nov., from agricultural and natural environments.</title>
        <authorList>
            <person name="den Bakker H.C."/>
            <person name="Warchocki S."/>
            <person name="Wright E.M."/>
            <person name="Allred A.F."/>
            <person name="Ahlstrom C."/>
            <person name="Manuel C.S."/>
            <person name="Stasiewicz M.J."/>
            <person name="Burrell A."/>
            <person name="Roof S."/>
            <person name="Strawn L."/>
            <person name="Fortes E.D."/>
            <person name="Nightingale K.K."/>
            <person name="Kephart D."/>
            <person name="Wiedmann M."/>
        </authorList>
    </citation>
    <scope>NUCLEOTIDE SEQUENCE [LARGE SCALE GENOMIC DNA]</scope>
    <source>
        <strain evidence="3">FSL F6-971</strain>
    </source>
</reference>
<dbReference type="EMBL" id="AODD01000002">
    <property type="protein sequence ID" value="EUJ24505.1"/>
    <property type="molecule type" value="Genomic_DNA"/>
</dbReference>
<dbReference type="PROSITE" id="PS00383">
    <property type="entry name" value="TYR_PHOSPHATASE_1"/>
    <property type="match status" value="1"/>
</dbReference>
<evidence type="ECO:0000313" key="3">
    <source>
        <dbReference type="Proteomes" id="UP000019253"/>
    </source>
</evidence>
<protein>
    <recommendedName>
        <fullName evidence="4">Protein-tyrosine-phosphatase</fullName>
    </recommendedName>
</protein>
<dbReference type="OrthoDB" id="1188001at2"/>
<dbReference type="PANTHER" id="PTHR31126">
    <property type="entry name" value="TYROSINE-PROTEIN PHOSPHATASE"/>
    <property type="match status" value="1"/>
</dbReference>
<dbReference type="InterPro" id="IPR016130">
    <property type="entry name" value="Tyr_Pase_AS"/>
</dbReference>
<dbReference type="InterPro" id="IPR029021">
    <property type="entry name" value="Prot-tyrosine_phosphatase-like"/>
</dbReference>
<evidence type="ECO:0008006" key="4">
    <source>
        <dbReference type="Google" id="ProtNLM"/>
    </source>
</evidence>
<gene>
    <name evidence="2" type="ORF">PGRAN_01275</name>
</gene>
<dbReference type="InterPro" id="IPR026893">
    <property type="entry name" value="Tyr/Ser_Pase_IphP-type"/>
</dbReference>
<comment type="similarity">
    <text evidence="1">Belongs to the protein-tyrosine phosphatase family.</text>
</comment>